<proteinExistence type="predicted"/>
<accession>A0A812B1P0</accession>
<dbReference type="OrthoDB" id="194468at2759"/>
<dbReference type="Proteomes" id="UP000597762">
    <property type="component" value="Unassembled WGS sequence"/>
</dbReference>
<dbReference type="PANTHER" id="PTHR12941:SF10">
    <property type="entry name" value="ER MEMBRANE PROTEIN COMPLEX SUBUNIT 8_9 HOMOLOG"/>
    <property type="match status" value="1"/>
</dbReference>
<reference evidence="1" key="1">
    <citation type="submission" date="2021-01" db="EMBL/GenBank/DDBJ databases">
        <authorList>
            <person name="Li R."/>
            <person name="Bekaert M."/>
        </authorList>
    </citation>
    <scope>NUCLEOTIDE SEQUENCE</scope>
    <source>
        <strain evidence="1">Farmed</strain>
    </source>
</reference>
<dbReference type="GO" id="GO:0072546">
    <property type="term" value="C:EMC complex"/>
    <property type="evidence" value="ECO:0007669"/>
    <property type="project" value="InterPro"/>
</dbReference>
<sequence length="150" mass="17553">MSELALTLVDVYCKSKGLVIGGYYQANENYCNSKPDNVAHLIGKKIQEYYPESCIFMVNNTKVSPCCVSEAYKIYTYKDNMWKESDKKQTVDDETLMTTCKLLDSPSIYRKLMDFDNHFDDIKNDWRNLELNELLESKDFLKDGYIDNYL</sequence>
<protein>
    <submittedName>
        <fullName evidence="1">EMC8_9</fullName>
    </submittedName>
</protein>
<gene>
    <name evidence="1" type="ORF">SPHA_8290</name>
</gene>
<dbReference type="InterPro" id="IPR005366">
    <property type="entry name" value="EMC8/9"/>
</dbReference>
<comment type="caution">
    <text evidence="1">The sequence shown here is derived from an EMBL/GenBank/DDBJ whole genome shotgun (WGS) entry which is preliminary data.</text>
</comment>
<dbReference type="PANTHER" id="PTHR12941">
    <property type="entry name" value="ER MEMBRANE PROTEIN COMPLEX"/>
    <property type="match status" value="1"/>
</dbReference>
<evidence type="ECO:0000313" key="1">
    <source>
        <dbReference type="EMBL" id="CAE1165026.1"/>
    </source>
</evidence>
<name>A0A812B1P0_ACAPH</name>
<dbReference type="AlphaFoldDB" id="A0A812B1P0"/>
<organism evidence="1 2">
    <name type="scientific">Acanthosepion pharaonis</name>
    <name type="common">Pharaoh cuttlefish</name>
    <name type="synonym">Sepia pharaonis</name>
    <dbReference type="NCBI Taxonomy" id="158019"/>
    <lineage>
        <taxon>Eukaryota</taxon>
        <taxon>Metazoa</taxon>
        <taxon>Spiralia</taxon>
        <taxon>Lophotrochozoa</taxon>
        <taxon>Mollusca</taxon>
        <taxon>Cephalopoda</taxon>
        <taxon>Coleoidea</taxon>
        <taxon>Decapodiformes</taxon>
        <taxon>Sepiida</taxon>
        <taxon>Sepiina</taxon>
        <taxon>Sepiidae</taxon>
        <taxon>Acanthosepion</taxon>
    </lineage>
</organism>
<keyword evidence="2" id="KW-1185">Reference proteome</keyword>
<evidence type="ECO:0000313" key="2">
    <source>
        <dbReference type="Proteomes" id="UP000597762"/>
    </source>
</evidence>
<dbReference type="Pfam" id="PF03665">
    <property type="entry name" value="UPF0172"/>
    <property type="match status" value="1"/>
</dbReference>
<dbReference type="EMBL" id="CAHIKZ030000269">
    <property type="protein sequence ID" value="CAE1165026.1"/>
    <property type="molecule type" value="Genomic_DNA"/>
</dbReference>